<accession>A0A1U9WQQ9</accession>
<sequence>MIQKWIKDQLEAAIPNLEWTYDYKTGKDHTGVVYHETPGQISRDDFEIITPSYSVYIETSDMKNAEKWAWIVYDTMNKRRQEVATIDDRSFQVIFIEVTTPPILVGIVDKKMTYSINLQATIRKI</sequence>
<dbReference type="EMBL" id="KY565347">
    <property type="protein sequence ID" value="AQY55115.1"/>
    <property type="molecule type" value="Genomic_DNA"/>
</dbReference>
<dbReference type="Proteomes" id="UP000225660">
    <property type="component" value="Segment"/>
</dbReference>
<dbReference type="GeneID" id="40075824"/>
<proteinExistence type="predicted"/>
<evidence type="ECO:0000313" key="2">
    <source>
        <dbReference type="Proteomes" id="UP000225660"/>
    </source>
</evidence>
<organism evidence="1 2">
    <name type="scientific">Geobacillus phage TP-84</name>
    <dbReference type="NCBI Taxonomy" id="1965361"/>
    <lineage>
        <taxon>Viruses</taxon>
        <taxon>Duplodnaviria</taxon>
        <taxon>Heunggongvirae</taxon>
        <taxon>Uroviricota</taxon>
        <taxon>Caudoviricetes</taxon>
        <taxon>Saundersvirus</taxon>
        <taxon>Saundersvirus Tp84</taxon>
    </lineage>
</organism>
<dbReference type="OrthoDB" id="40382at10239"/>
<dbReference type="RefSeq" id="YP_009600062.1">
    <property type="nucleotide sequence ID" value="NC_041918.2"/>
</dbReference>
<dbReference type="KEGG" id="vg:40075824"/>
<keyword evidence="2" id="KW-1185">Reference proteome</keyword>
<reference evidence="1" key="1">
    <citation type="submission" date="2017-10" db="EMBL/GenBank/DDBJ databases">
        <title>Sequence, genome organization and annotation of the thermophilic 47,7-kb bacterophage TO-84 that infects Geobacillus stearothermophilus.</title>
        <authorList>
            <person name="Skowron P.M."/>
            <person name="Kropinski A."/>
            <person name="Los M."/>
        </authorList>
    </citation>
    <scope>NUCLEOTIDE SEQUENCE [LARGE SCALE GENOMIC DNA]</scope>
</reference>
<evidence type="ECO:0000313" key="1">
    <source>
        <dbReference type="EMBL" id="AQY55115.1"/>
    </source>
</evidence>
<protein>
    <submittedName>
        <fullName evidence="1">Tail assembly protein</fullName>
    </submittedName>
</protein>
<name>A0A1U9WQQ9_9CAUD</name>